<sequence length="101" mass="12012">MKVTQLVCAFLTSPLEELDPDRPSLCVRSFPTSPLEELDLERRGSTKRQVQSINSAISSEYLAIYCKCTNEEREKRKRDSDRRYGDRRRRRWIFFVEEPKP</sequence>
<proteinExistence type="predicted"/>
<dbReference type="AlphaFoldDB" id="A0A5J5ACP8"/>
<organism evidence="1 2">
    <name type="scientific">Nyssa sinensis</name>
    <dbReference type="NCBI Taxonomy" id="561372"/>
    <lineage>
        <taxon>Eukaryota</taxon>
        <taxon>Viridiplantae</taxon>
        <taxon>Streptophyta</taxon>
        <taxon>Embryophyta</taxon>
        <taxon>Tracheophyta</taxon>
        <taxon>Spermatophyta</taxon>
        <taxon>Magnoliopsida</taxon>
        <taxon>eudicotyledons</taxon>
        <taxon>Gunneridae</taxon>
        <taxon>Pentapetalae</taxon>
        <taxon>asterids</taxon>
        <taxon>Cornales</taxon>
        <taxon>Nyssaceae</taxon>
        <taxon>Nyssa</taxon>
    </lineage>
</organism>
<protein>
    <submittedName>
        <fullName evidence="1">Uncharacterized protein</fullName>
    </submittedName>
</protein>
<keyword evidence="2" id="KW-1185">Reference proteome</keyword>
<reference evidence="1 2" key="1">
    <citation type="submission" date="2019-09" db="EMBL/GenBank/DDBJ databases">
        <title>A chromosome-level genome assembly of the Chinese tupelo Nyssa sinensis.</title>
        <authorList>
            <person name="Yang X."/>
            <person name="Kang M."/>
            <person name="Yang Y."/>
            <person name="Xiong H."/>
            <person name="Wang M."/>
            <person name="Zhang Z."/>
            <person name="Wang Z."/>
            <person name="Wu H."/>
            <person name="Ma T."/>
            <person name="Liu J."/>
            <person name="Xi Z."/>
        </authorList>
    </citation>
    <scope>NUCLEOTIDE SEQUENCE [LARGE SCALE GENOMIC DNA]</scope>
    <source>
        <strain evidence="1">J267</strain>
        <tissue evidence="1">Leaf</tissue>
    </source>
</reference>
<evidence type="ECO:0000313" key="2">
    <source>
        <dbReference type="Proteomes" id="UP000325577"/>
    </source>
</evidence>
<accession>A0A5J5ACP8</accession>
<evidence type="ECO:0000313" key="1">
    <source>
        <dbReference type="EMBL" id="KAA8528723.1"/>
    </source>
</evidence>
<name>A0A5J5ACP8_9ASTE</name>
<dbReference type="EMBL" id="CM018045">
    <property type="protein sequence ID" value="KAA8528723.1"/>
    <property type="molecule type" value="Genomic_DNA"/>
</dbReference>
<dbReference type="Proteomes" id="UP000325577">
    <property type="component" value="Linkage Group LG21"/>
</dbReference>
<gene>
    <name evidence="1" type="ORF">F0562_036078</name>
</gene>